<protein>
    <recommendedName>
        <fullName evidence="6">C2H2-type domain-containing protein</fullName>
    </recommendedName>
</protein>
<evidence type="ECO:0000256" key="1">
    <source>
        <dbReference type="ARBA" id="ARBA00022723"/>
    </source>
</evidence>
<evidence type="ECO:0000256" key="3">
    <source>
        <dbReference type="ARBA" id="ARBA00022833"/>
    </source>
</evidence>
<dbReference type="AlphaFoldDB" id="G8ZXN9"/>
<feature type="compositionally biased region" description="Polar residues" evidence="5">
    <location>
        <begin position="162"/>
        <end position="171"/>
    </location>
</feature>
<keyword evidence="8" id="KW-1185">Reference proteome</keyword>
<evidence type="ECO:0000256" key="5">
    <source>
        <dbReference type="SAM" id="MobiDB-lite"/>
    </source>
</evidence>
<keyword evidence="3" id="KW-0862">Zinc</keyword>
<dbReference type="GO" id="GO:0000398">
    <property type="term" value="P:mRNA splicing, via spliceosome"/>
    <property type="evidence" value="ECO:0007669"/>
    <property type="project" value="EnsemblFungi"/>
</dbReference>
<feature type="compositionally biased region" description="Basic residues" evidence="5">
    <location>
        <begin position="150"/>
        <end position="161"/>
    </location>
</feature>
<dbReference type="FunCoup" id="G8ZXN9">
    <property type="interactions" value="412"/>
</dbReference>
<dbReference type="Proteomes" id="UP000005627">
    <property type="component" value="Chromosome 7"/>
</dbReference>
<reference evidence="7 8" key="1">
    <citation type="journal article" date="2011" name="Proc. Natl. Acad. Sci. U.S.A.">
        <title>Evolutionary erosion of yeast sex chromosomes by mating-type switching accidents.</title>
        <authorList>
            <person name="Gordon J.L."/>
            <person name="Armisen D."/>
            <person name="Proux-Wera E."/>
            <person name="Oheigeartaigh S.S."/>
            <person name="Byrne K.P."/>
            <person name="Wolfe K.H."/>
        </authorList>
    </citation>
    <scope>NUCLEOTIDE SEQUENCE [LARGE SCALE GENOMIC DNA]</scope>
    <source>
        <strain evidence="8">ATCC 10662 / CBS 1146 / NBRC 0425 / NCYC 2629 / NRRL Y-866</strain>
    </source>
</reference>
<keyword evidence="1" id="KW-0479">Metal-binding</keyword>
<name>G8ZXN9_TORDE</name>
<dbReference type="InParanoid" id="G8ZXN9"/>
<feature type="region of interest" description="Disordered" evidence="5">
    <location>
        <begin position="144"/>
        <end position="185"/>
    </location>
</feature>
<evidence type="ECO:0000313" key="7">
    <source>
        <dbReference type="EMBL" id="CCE93656.1"/>
    </source>
</evidence>
<dbReference type="STRING" id="1076872.G8ZXN9"/>
<dbReference type="GO" id="GO:0008270">
    <property type="term" value="F:zinc ion binding"/>
    <property type="evidence" value="ECO:0007669"/>
    <property type="project" value="UniProtKB-KW"/>
</dbReference>
<dbReference type="PROSITE" id="PS00028">
    <property type="entry name" value="ZINC_FINGER_C2H2_1"/>
    <property type="match status" value="1"/>
</dbReference>
<sequence>MSSFGRRTWDRKEYAELAKQGQQTYEQSLRSSLTDVQLQQLKDKYTDHHALMQGTMSGLNQNTLVTGVSSYKKGKQFGFYCELCNMTFKDNLQYIDHLNHKTHEVKFEAVFDEPLVNDTRDNDDLRTEEFESFYIETVKHFVNDHQPKEKRVHKPRGKRPKTTPSQDSSDISKMMGFGSFGGVKR</sequence>
<dbReference type="InterPro" id="IPR036236">
    <property type="entry name" value="Znf_C2H2_sf"/>
</dbReference>
<dbReference type="Pfam" id="PF12874">
    <property type="entry name" value="zf-met"/>
    <property type="match status" value="1"/>
</dbReference>
<dbReference type="EMBL" id="HE616748">
    <property type="protein sequence ID" value="CCE93656.1"/>
    <property type="molecule type" value="Genomic_DNA"/>
</dbReference>
<accession>G8ZXN9</accession>
<dbReference type="InterPro" id="IPR040107">
    <property type="entry name" value="Snu23"/>
</dbReference>
<evidence type="ECO:0000256" key="2">
    <source>
        <dbReference type="ARBA" id="ARBA00022771"/>
    </source>
</evidence>
<dbReference type="KEGG" id="tdl:TDEL_0G02890"/>
<dbReference type="SUPFAM" id="SSF57667">
    <property type="entry name" value="beta-beta-alpha zinc fingers"/>
    <property type="match status" value="1"/>
</dbReference>
<dbReference type="GeneID" id="11504872"/>
<proteinExistence type="predicted"/>
<dbReference type="eggNOG" id="KOG4727">
    <property type="taxonomic scope" value="Eukaryota"/>
</dbReference>
<dbReference type="GO" id="GO:0046540">
    <property type="term" value="C:U4/U6 x U5 tri-snRNP complex"/>
    <property type="evidence" value="ECO:0007669"/>
    <property type="project" value="EnsemblFungi"/>
</dbReference>
<evidence type="ECO:0000256" key="4">
    <source>
        <dbReference type="ARBA" id="ARBA00023242"/>
    </source>
</evidence>
<organism evidence="7 8">
    <name type="scientific">Torulaspora delbrueckii</name>
    <name type="common">Yeast</name>
    <name type="synonym">Candida colliculosa</name>
    <dbReference type="NCBI Taxonomy" id="4950"/>
    <lineage>
        <taxon>Eukaryota</taxon>
        <taxon>Fungi</taxon>
        <taxon>Dikarya</taxon>
        <taxon>Ascomycota</taxon>
        <taxon>Saccharomycotina</taxon>
        <taxon>Saccharomycetes</taxon>
        <taxon>Saccharomycetales</taxon>
        <taxon>Saccharomycetaceae</taxon>
        <taxon>Torulaspora</taxon>
    </lineage>
</organism>
<dbReference type="PANTHER" id="PTHR45986:SF1">
    <property type="entry name" value="ZINC FINGER MATRIN-TYPE PROTEIN 2"/>
    <property type="match status" value="1"/>
</dbReference>
<keyword evidence="4" id="KW-0539">Nucleus</keyword>
<dbReference type="PANTHER" id="PTHR45986">
    <property type="entry name" value="ZINC FINGER MATRIN-TYPE PROTEIN 2"/>
    <property type="match status" value="1"/>
</dbReference>
<dbReference type="InterPro" id="IPR013087">
    <property type="entry name" value="Znf_C2H2_type"/>
</dbReference>
<dbReference type="HOGENOM" id="CLU_067237_2_1_1"/>
<keyword evidence="2" id="KW-0863">Zinc-finger</keyword>
<dbReference type="Gene3D" id="3.30.160.60">
    <property type="entry name" value="Classic Zinc Finger"/>
    <property type="match status" value="1"/>
</dbReference>
<dbReference type="RefSeq" id="XP_003682867.1">
    <property type="nucleotide sequence ID" value="XM_003682819.1"/>
</dbReference>
<dbReference type="GO" id="GO:0005681">
    <property type="term" value="C:spliceosomal complex"/>
    <property type="evidence" value="ECO:0007669"/>
    <property type="project" value="InterPro"/>
</dbReference>
<evidence type="ECO:0000259" key="6">
    <source>
        <dbReference type="PROSITE" id="PS00028"/>
    </source>
</evidence>
<gene>
    <name evidence="7" type="primary">TDEL0G02890</name>
    <name evidence="7" type="ORF">TDEL_0G02890</name>
</gene>
<dbReference type="OrthoDB" id="30343at2759"/>
<evidence type="ECO:0000313" key="8">
    <source>
        <dbReference type="Proteomes" id="UP000005627"/>
    </source>
</evidence>
<feature type="domain" description="C2H2-type" evidence="6">
    <location>
        <begin position="81"/>
        <end position="103"/>
    </location>
</feature>